<dbReference type="Pfam" id="PF25597">
    <property type="entry name" value="SH3_retrovirus"/>
    <property type="match status" value="1"/>
</dbReference>
<evidence type="ECO:0000256" key="4">
    <source>
        <dbReference type="ARBA" id="ARBA00022801"/>
    </source>
</evidence>
<gene>
    <name evidence="11" type="ORF">KK1_001400</name>
    <name evidence="10" type="ORF">KK1_041814</name>
</gene>
<dbReference type="Pfam" id="PF00098">
    <property type="entry name" value="zf-CCHC"/>
    <property type="match status" value="1"/>
</dbReference>
<dbReference type="InterPro" id="IPR001878">
    <property type="entry name" value="Znf_CCHC"/>
</dbReference>
<keyword evidence="2" id="KW-0479">Metal-binding</keyword>
<dbReference type="PANTHER" id="PTHR42648:SF32">
    <property type="entry name" value="RIBONUCLEASE H-LIKE DOMAIN, GAG-PRE-INTEGRASE DOMAIN PROTEIN-RELATED"/>
    <property type="match status" value="1"/>
</dbReference>
<dbReference type="PROSITE" id="PS50994">
    <property type="entry name" value="INTEGRASE"/>
    <property type="match status" value="1"/>
</dbReference>
<dbReference type="Pfam" id="PF07727">
    <property type="entry name" value="RVT_2"/>
    <property type="match status" value="1"/>
</dbReference>
<dbReference type="GO" id="GO:0003676">
    <property type="term" value="F:nucleic acid binding"/>
    <property type="evidence" value="ECO:0007669"/>
    <property type="project" value="InterPro"/>
</dbReference>
<dbReference type="Gene3D" id="4.10.60.10">
    <property type="entry name" value="Zinc finger, CCHC-type"/>
    <property type="match status" value="1"/>
</dbReference>
<dbReference type="InterPro" id="IPR054722">
    <property type="entry name" value="PolX-like_BBD"/>
</dbReference>
<feature type="domain" description="CCHC-type" evidence="8">
    <location>
        <begin position="294"/>
        <end position="310"/>
    </location>
</feature>
<dbReference type="PANTHER" id="PTHR42648">
    <property type="entry name" value="TRANSPOSASE, PUTATIVE-RELATED"/>
    <property type="match status" value="1"/>
</dbReference>
<evidence type="ECO:0000256" key="7">
    <source>
        <dbReference type="SAM" id="MobiDB-lite"/>
    </source>
</evidence>
<accession>A0A151SK87</accession>
<evidence type="ECO:0000313" key="12">
    <source>
        <dbReference type="Proteomes" id="UP000075243"/>
    </source>
</evidence>
<dbReference type="EMBL" id="CM003613">
    <property type="protein sequence ID" value="KYP55193.1"/>
    <property type="molecule type" value="Genomic_DNA"/>
</dbReference>
<dbReference type="GO" id="GO:0015074">
    <property type="term" value="P:DNA integration"/>
    <property type="evidence" value="ECO:0007669"/>
    <property type="project" value="InterPro"/>
</dbReference>
<dbReference type="Pfam" id="PF00665">
    <property type="entry name" value="rve"/>
    <property type="match status" value="1"/>
</dbReference>
<dbReference type="SUPFAM" id="SSF57756">
    <property type="entry name" value="Retrovirus zinc finger-like domains"/>
    <property type="match status" value="1"/>
</dbReference>
<dbReference type="InterPro" id="IPR043502">
    <property type="entry name" value="DNA/RNA_pol_sf"/>
</dbReference>
<dbReference type="SUPFAM" id="SSF56672">
    <property type="entry name" value="DNA/RNA polymerases"/>
    <property type="match status" value="1"/>
</dbReference>
<evidence type="ECO:0000256" key="5">
    <source>
        <dbReference type="PROSITE-ProRule" id="PRU00047"/>
    </source>
</evidence>
<dbReference type="Pfam" id="PF14223">
    <property type="entry name" value="Retrotran_gag_2"/>
    <property type="match status" value="1"/>
</dbReference>
<dbReference type="SUPFAM" id="SSF53098">
    <property type="entry name" value="Ribonuclease H-like"/>
    <property type="match status" value="1"/>
</dbReference>
<dbReference type="InterPro" id="IPR013103">
    <property type="entry name" value="RVT_2"/>
</dbReference>
<dbReference type="SMART" id="SM00343">
    <property type="entry name" value="ZnF_C2HC"/>
    <property type="match status" value="2"/>
</dbReference>
<dbReference type="Pfam" id="PF22936">
    <property type="entry name" value="Pol_BBD"/>
    <property type="match status" value="1"/>
</dbReference>
<dbReference type="EMBL" id="KQ484147">
    <property type="protein sequence ID" value="KYP37030.1"/>
    <property type="molecule type" value="Genomic_DNA"/>
</dbReference>
<evidence type="ECO:0000259" key="8">
    <source>
        <dbReference type="PROSITE" id="PS50158"/>
    </source>
</evidence>
<evidence type="ECO:0000259" key="9">
    <source>
        <dbReference type="PROSITE" id="PS50994"/>
    </source>
</evidence>
<protein>
    <submittedName>
        <fullName evidence="11">Retrovirus-related Pol polyprotein from transposon TNT 1-94</fullName>
    </submittedName>
</protein>
<keyword evidence="6" id="KW-0175">Coiled coil</keyword>
<dbReference type="GO" id="GO:0006508">
    <property type="term" value="P:proteolysis"/>
    <property type="evidence" value="ECO:0007669"/>
    <property type="project" value="UniProtKB-KW"/>
</dbReference>
<proteinExistence type="predicted"/>
<dbReference type="InterPro" id="IPR057670">
    <property type="entry name" value="SH3_retrovirus"/>
</dbReference>
<dbReference type="OMA" id="MEGELAY"/>
<dbReference type="InterPro" id="IPR036397">
    <property type="entry name" value="RNaseH_sf"/>
</dbReference>
<reference evidence="11 12" key="1">
    <citation type="journal article" date="2012" name="Nat. Biotechnol.">
        <title>Draft genome sequence of pigeonpea (Cajanus cajan), an orphan legume crop of resource-poor farmers.</title>
        <authorList>
            <person name="Varshney R.K."/>
            <person name="Chen W."/>
            <person name="Li Y."/>
            <person name="Bharti A.K."/>
            <person name="Saxena R.K."/>
            <person name="Schlueter J.A."/>
            <person name="Donoghue M.T."/>
            <person name="Azam S."/>
            <person name="Fan G."/>
            <person name="Whaley A.M."/>
            <person name="Farmer A.D."/>
            <person name="Sheridan J."/>
            <person name="Iwata A."/>
            <person name="Tuteja R."/>
            <person name="Penmetsa R.V."/>
            <person name="Wu W."/>
            <person name="Upadhyaya H.D."/>
            <person name="Yang S.P."/>
            <person name="Shah T."/>
            <person name="Saxena K.B."/>
            <person name="Michael T."/>
            <person name="McCombie W.R."/>
            <person name="Yang B."/>
            <person name="Zhang G."/>
            <person name="Yang H."/>
            <person name="Wang J."/>
            <person name="Spillane C."/>
            <person name="Cook D.R."/>
            <person name="May G.D."/>
            <person name="Xu X."/>
            <person name="Jackson S.A."/>
        </authorList>
    </citation>
    <scope>NUCLEOTIDE SEQUENCE [LARGE SCALE GENOMIC DNA]</scope>
    <source>
        <strain evidence="12">cv. Asha</strain>
    </source>
</reference>
<feature type="coiled-coil region" evidence="6">
    <location>
        <begin position="373"/>
        <end position="421"/>
    </location>
</feature>
<evidence type="ECO:0000256" key="3">
    <source>
        <dbReference type="ARBA" id="ARBA00022750"/>
    </source>
</evidence>
<dbReference type="InterPro" id="IPR036875">
    <property type="entry name" value="Znf_CCHC_sf"/>
</dbReference>
<dbReference type="Gene3D" id="3.30.420.10">
    <property type="entry name" value="Ribonuclease H-like superfamily/Ribonuclease H"/>
    <property type="match status" value="1"/>
</dbReference>
<feature type="compositionally biased region" description="Acidic residues" evidence="7">
    <location>
        <begin position="241"/>
        <end position="254"/>
    </location>
</feature>
<keyword evidence="1" id="KW-0645">Protease</keyword>
<dbReference type="CDD" id="cd09272">
    <property type="entry name" value="RNase_HI_RT_Ty1"/>
    <property type="match status" value="1"/>
</dbReference>
<dbReference type="Pfam" id="PF13976">
    <property type="entry name" value="gag_pre-integrs"/>
    <property type="match status" value="1"/>
</dbReference>
<evidence type="ECO:0000256" key="1">
    <source>
        <dbReference type="ARBA" id="ARBA00022670"/>
    </source>
</evidence>
<evidence type="ECO:0000313" key="11">
    <source>
        <dbReference type="EMBL" id="KYP55193.1"/>
    </source>
</evidence>
<dbReference type="InterPro" id="IPR001584">
    <property type="entry name" value="Integrase_cat-core"/>
</dbReference>
<evidence type="ECO:0000256" key="6">
    <source>
        <dbReference type="SAM" id="Coils"/>
    </source>
</evidence>
<keyword evidence="12" id="KW-1185">Reference proteome</keyword>
<keyword evidence="5" id="KW-0862">Zinc</keyword>
<evidence type="ECO:0000313" key="10">
    <source>
        <dbReference type="EMBL" id="KYP37030.1"/>
    </source>
</evidence>
<organism evidence="11 12">
    <name type="scientific">Cajanus cajan</name>
    <name type="common">Pigeon pea</name>
    <name type="synonym">Cajanus indicus</name>
    <dbReference type="NCBI Taxonomy" id="3821"/>
    <lineage>
        <taxon>Eukaryota</taxon>
        <taxon>Viridiplantae</taxon>
        <taxon>Streptophyta</taxon>
        <taxon>Embryophyta</taxon>
        <taxon>Tracheophyta</taxon>
        <taxon>Spermatophyta</taxon>
        <taxon>Magnoliopsida</taxon>
        <taxon>eudicotyledons</taxon>
        <taxon>Gunneridae</taxon>
        <taxon>Pentapetalae</taxon>
        <taxon>rosids</taxon>
        <taxon>fabids</taxon>
        <taxon>Fabales</taxon>
        <taxon>Fabaceae</taxon>
        <taxon>Papilionoideae</taxon>
        <taxon>50 kb inversion clade</taxon>
        <taxon>NPAAA clade</taxon>
        <taxon>indigoferoid/millettioid clade</taxon>
        <taxon>Phaseoleae</taxon>
        <taxon>Cajanus</taxon>
    </lineage>
</organism>
<keyword evidence="3" id="KW-0064">Aspartyl protease</keyword>
<sequence length="1530" mass="175354">MAGNQLPFAEGASINRPPLFCGDNYPFWKVRMKIFMESVHRNIWQAVITDYKIPTKIEGGKEIEKPYDSWDQSEIRRAENDAKALNIIHSALNSDEFFRISACSTAKEAWDLIQVTHEGTPEVRRARKNTLIQEYETFRMNQGETVMDMQKRFIHIINHLKGLGKDFVEEEVNVKILKSLNRRWQPTVTAITESKNLAQMTSAELFGKLREYEMDLSRIADEEQKDKKAKGLALKVKESSSDEEDSSNESSEQEELNLMVKNFRKFMRRKNNNKRFSSQKKSFKKNENSSPKFKCFECGKAGHMRADCPSLKKNEETKQKFRSKKKKAYIAWEENASTTSSDSDEDQEANLCLMTKHNSDYEVYDSDSSIDSYDELQNAFAELYAEAKKLEKSNNVYKKKMTHMRDKISDLENDNRKLLSDISKLKSPCENCETLYAALKAKDKEKQNVNVMKSINSHSCNYCMKSGHNYYRCMIRKFGIPSGKYKWIKKLDYVLTDSPGPKIHWVPKLVLQVCLRAKQSMWYLDSGCSRHMTGDKSKFISLQEKEGGSVTYGDNNKGRILGSGSVGNNSNTLIENVLYVEGLKYNLLSISQLCDKNYNISFNNQCCMVCDKESNEVLLIGKRVNNIYILDLEHSSSNSCLTSHDNVTWLWHRRIAHINADQLNRLASKDLVSGLPKIKFSKQGLCDACQKGKQTRASFKSKKVMSTSRPLELLHMDLFGPSRTKSLGGNTYALVLIDDYSRFTWVAFISHKDNAFKAFRIISKRIQNEKDLKIKSLRSDHGGEFQNESFQTFCEENGINHNFSVPRTPQQNGVVERKNRSLIELARAMLNENGLPKYFWADAVNTACYVLNRILIRPILKKTPYELYKGRKPDISHFKVFGCKCFVLNNGKDTLGKFDAKADEGVFIGYSAISKAYRVFNKSTLSVEESIHVTFDETNILEKGKSLNDEDEIGDSITQEEEKLELQQKTPSEDTSLPKEWRKPKDLSLDNILGDINKGVSTRHSFNLLSDDMAFVSQIEPLCVEHALKDEFWIMAMHDELNQFKRNDVWILVPFNKNMNIIGTKWVFRNKLNEEGVIVKNKARLVAKGYNQQEGIDFGETYAPVARLEAVRLLLAFACVFDFKLYQMDVKSAFLNGLIDEEVYVAQPPGFVDCKLPKHVYKLKKALYGLKQAPRKWYERLSKFLLTHDFQRGNVDKTLFIKRKSKDILLIQIYVDDIIFGSTNQSLCGEFVSNMQKEFDMSMMGELSFFLGLQVKQMENGIFLHQTKYSKELLKKFDMENCKISNTPMSTNCYLDSDIAGKDVEESMYRGIIGSLLYLTASRPDIMYSVCVCARFQSKPKESHLKAVKKILKYLKGTINVGLWYPKGTSPSLTGYSDSDFAGCKLDRKSTSGTCHTFGECLISWQSKKQACVALSTAEAEYIAAGSCCAQSIWFKHQLQDFGLKIDHIPLKCDNTSAINISRNPILHSRTKHIEVRHHFIRDHVEKGDCDIKFIMSEDQLADIFTKPLPKERFFKLRTNLGIISESNLS</sequence>
<dbReference type="GO" id="GO:0004190">
    <property type="term" value="F:aspartic-type endopeptidase activity"/>
    <property type="evidence" value="ECO:0007669"/>
    <property type="project" value="UniProtKB-KW"/>
</dbReference>
<keyword evidence="5" id="KW-0863">Zinc-finger</keyword>
<keyword evidence="4" id="KW-0378">Hydrolase</keyword>
<dbReference type="InterPro" id="IPR025724">
    <property type="entry name" value="GAG-pre-integrase_dom"/>
</dbReference>
<dbReference type="Gramene" id="C.cajan_38812.t">
    <property type="protein sequence ID" value="C.cajan_38812.t"/>
    <property type="gene ID" value="C.cajan_38812"/>
</dbReference>
<feature type="region of interest" description="Disordered" evidence="7">
    <location>
        <begin position="227"/>
        <end position="254"/>
    </location>
</feature>
<feature type="domain" description="Integrase catalytic" evidence="9">
    <location>
        <begin position="706"/>
        <end position="872"/>
    </location>
</feature>
<evidence type="ECO:0000256" key="2">
    <source>
        <dbReference type="ARBA" id="ARBA00022723"/>
    </source>
</evidence>
<dbReference type="GO" id="GO:0008270">
    <property type="term" value="F:zinc ion binding"/>
    <property type="evidence" value="ECO:0007669"/>
    <property type="project" value="UniProtKB-KW"/>
</dbReference>
<dbReference type="Gramene" id="C.cajan_01366.t">
    <property type="protein sequence ID" value="C.cajan_01366.t"/>
    <property type="gene ID" value="C.cajan_01366"/>
</dbReference>
<name>A0A151SK87_CAJCA</name>
<dbReference type="InterPro" id="IPR039537">
    <property type="entry name" value="Retrotran_Ty1/copia-like"/>
</dbReference>
<dbReference type="InterPro" id="IPR012337">
    <property type="entry name" value="RNaseH-like_sf"/>
</dbReference>
<dbReference type="PROSITE" id="PS50158">
    <property type="entry name" value="ZF_CCHC"/>
    <property type="match status" value="1"/>
</dbReference>
<dbReference type="Proteomes" id="UP000075243">
    <property type="component" value="Chromosome 11"/>
</dbReference>